<dbReference type="PATRIC" id="fig|447.4.peg.2451"/>
<dbReference type="OrthoDB" id="5637541at2"/>
<dbReference type="Proteomes" id="UP000054695">
    <property type="component" value="Unassembled WGS sequence"/>
</dbReference>
<keyword evidence="3" id="KW-1185">Reference proteome</keyword>
<evidence type="ECO:0000256" key="1">
    <source>
        <dbReference type="SAM" id="MobiDB-lite"/>
    </source>
</evidence>
<accession>A0A0W0RRG3</accession>
<comment type="caution">
    <text evidence="2">The sequence shown here is derived from an EMBL/GenBank/DDBJ whole genome shotgun (WGS) entry which is preliminary data.</text>
</comment>
<dbReference type="AlphaFoldDB" id="A0A0W0RRG3"/>
<organism evidence="2 3">
    <name type="scientific">Legionella bozemanae</name>
    <name type="common">Fluoribacter bozemanae</name>
    <dbReference type="NCBI Taxonomy" id="447"/>
    <lineage>
        <taxon>Bacteria</taxon>
        <taxon>Pseudomonadati</taxon>
        <taxon>Pseudomonadota</taxon>
        <taxon>Gammaproteobacteria</taxon>
        <taxon>Legionellales</taxon>
        <taxon>Legionellaceae</taxon>
        <taxon>Legionella</taxon>
    </lineage>
</organism>
<dbReference type="EMBL" id="LNXU01000019">
    <property type="protein sequence ID" value="KTC73666.1"/>
    <property type="molecule type" value="Genomic_DNA"/>
</dbReference>
<proteinExistence type="predicted"/>
<name>A0A0W0RRG3_LEGBO</name>
<gene>
    <name evidence="2" type="ORF">Lboz_2312</name>
</gene>
<reference evidence="2 3" key="1">
    <citation type="submission" date="2015-11" db="EMBL/GenBank/DDBJ databases">
        <title>Genomic analysis of 38 Legionella species identifies large and diverse effector repertoires.</title>
        <authorList>
            <person name="Burstein D."/>
            <person name="Amaro F."/>
            <person name="Zusman T."/>
            <person name="Lifshitz Z."/>
            <person name="Cohen O."/>
            <person name="Gilbert J.A."/>
            <person name="Pupko T."/>
            <person name="Shuman H.A."/>
            <person name="Segal G."/>
        </authorList>
    </citation>
    <scope>NUCLEOTIDE SEQUENCE [LARGE SCALE GENOMIC DNA]</scope>
    <source>
        <strain evidence="2 3">WIGA</strain>
    </source>
</reference>
<dbReference type="RefSeq" id="WP_058459909.1">
    <property type="nucleotide sequence ID" value="NZ_CAAAIY010000021.1"/>
</dbReference>
<evidence type="ECO:0000313" key="2">
    <source>
        <dbReference type="EMBL" id="KTC73666.1"/>
    </source>
</evidence>
<protein>
    <submittedName>
        <fullName evidence="2">Uncharacterized protein</fullName>
    </submittedName>
</protein>
<evidence type="ECO:0000313" key="3">
    <source>
        <dbReference type="Proteomes" id="UP000054695"/>
    </source>
</evidence>
<feature type="region of interest" description="Disordered" evidence="1">
    <location>
        <begin position="1"/>
        <end position="41"/>
    </location>
</feature>
<sequence length="267" mass="29589">MFAFLKSQKQDRTNSSSESSFKKDKESIPNSVESSAHEPKVSEHSKDTWVFIWNMTADKVGHAAIQVGGSQPKMKDEDPGEYASIHPEGIPSTGITSILPLPAYLATNLSEDMETLGASKNTSFIDMDNPSKIISEQEKPLPPDEVYHFKDLNTTEMSKHIQKTQKKVENGEVGYQLFPNVNVLGFFKDSSAFISHDPVDIEMHRRASQGKKSNTEVYNCTTLVSEVLNEGGLPIRQSKAKPWGITPNGLSSEISDAEEVIHEGFKM</sequence>